<keyword evidence="1" id="KW-0677">Repeat</keyword>
<sequence length="680" mass="75797">MDHDFESLARLLQSFNTHHLIYQGKQLHLLFFKKGIISSTLSLANRLLQMYARCGGISDAHKLFDEMPSRNCFSWNTMVEGYMKSGNKEKSLELFDLMPFKNDYSWNVVMSGFVRAGELDIARRLFNEMPRKNGIAWNSMIHGYAKKGYSREAIKLFKELTSKPFEKSYGDTFVLATVIGVCTDLGAIECGKQIHARILVDDLEFDSVLASSLINLYGKCGDLNSANYVLHMMGELDDFSLSALITGYANCGRMSDARTIFGKKSNPCVAVWNSLISGYVTNNEEMEAFAIFNEMQRNGILVDYSTIAIVLSACSSFGNTKHCKQMHAYACKVGVVDDIIIACSFIDTYSKCGSPNNACKLFSELKAYDTILLNSMIKVYSNCGRIEDAKEIFKTMPSKSLISWNSMITGLAQNGYPIEALDLFCKMNKLDLRMDRFSLASAISACAGISSLELGEQVFARAIIIGLKSDQVVSTSLVDFYCKCGYVENGRKLFDTMIKSDCVSWNSMLIGYATNGYGLEALTLFNEMKHDGVRPDDITFTGVLSACDHCGLVEEGWKWFNVMKYDYHIDPGIEHFSCMVDLLARAGCLQEAVNLINNMPFEADASMWSSVMRGCVAHGDKDLGEKVAEQIIELDPESSSAYVQLSGLLATSGEWESSALVRKVMREKQVKKHPGFSWAD</sequence>
<protein>
    <submittedName>
        <fullName evidence="4">Uncharacterized protein</fullName>
    </submittedName>
</protein>
<evidence type="ECO:0000256" key="3">
    <source>
        <dbReference type="PROSITE-ProRule" id="PRU00708"/>
    </source>
</evidence>
<reference evidence="4 5" key="1">
    <citation type="journal article" date="2014" name="PLoS ONE">
        <title>Global Analysis of Gene Expression Profiles in Physic Nut (Jatropha curcas L.) Seedlings Exposed to Salt Stress.</title>
        <authorList>
            <person name="Zhang L."/>
            <person name="Zhang C."/>
            <person name="Wu P."/>
            <person name="Chen Y."/>
            <person name="Li M."/>
            <person name="Jiang H."/>
            <person name="Wu G."/>
        </authorList>
    </citation>
    <scope>NUCLEOTIDE SEQUENCE [LARGE SCALE GENOMIC DNA]</scope>
    <source>
        <strain evidence="5">cv. GZQX0401</strain>
        <tissue evidence="4">Young leaves</tissue>
    </source>
</reference>
<dbReference type="PANTHER" id="PTHR47926:SF392">
    <property type="entry name" value="PENTATRICOPEPTIDE REPEAT-CONTAINING PROTEIN"/>
    <property type="match status" value="1"/>
</dbReference>
<dbReference type="AlphaFoldDB" id="A0A067L3P3"/>
<dbReference type="STRING" id="180498.A0A067L3P3"/>
<feature type="repeat" description="PPR" evidence="3">
    <location>
        <begin position="470"/>
        <end position="500"/>
    </location>
</feature>
<dbReference type="GO" id="GO:0009451">
    <property type="term" value="P:RNA modification"/>
    <property type="evidence" value="ECO:0007669"/>
    <property type="project" value="InterPro"/>
</dbReference>
<dbReference type="GO" id="GO:0005737">
    <property type="term" value="C:cytoplasm"/>
    <property type="evidence" value="ECO:0007669"/>
    <property type="project" value="UniProtKB-ARBA"/>
</dbReference>
<dbReference type="FunFam" id="1.25.40.10:FF:000797">
    <property type="entry name" value="Pentatricopeptide repeat-containing protein chloroplastic"/>
    <property type="match status" value="1"/>
</dbReference>
<dbReference type="KEGG" id="jcu:105629184"/>
<dbReference type="EMBL" id="KK914283">
    <property type="protein sequence ID" value="KDP43086.1"/>
    <property type="molecule type" value="Genomic_DNA"/>
</dbReference>
<feature type="repeat" description="PPR" evidence="3">
    <location>
        <begin position="268"/>
        <end position="302"/>
    </location>
</feature>
<dbReference type="OrthoDB" id="772568at2759"/>
<feature type="repeat" description="PPR" evidence="3">
    <location>
        <begin position="369"/>
        <end position="403"/>
    </location>
</feature>
<feature type="repeat" description="PPR" evidence="3">
    <location>
        <begin position="102"/>
        <end position="136"/>
    </location>
</feature>
<gene>
    <name evidence="4" type="ORF">JCGZ_25272</name>
</gene>
<organism evidence="4 5">
    <name type="scientific">Jatropha curcas</name>
    <name type="common">Barbados nut</name>
    <dbReference type="NCBI Taxonomy" id="180498"/>
    <lineage>
        <taxon>Eukaryota</taxon>
        <taxon>Viridiplantae</taxon>
        <taxon>Streptophyta</taxon>
        <taxon>Embryophyta</taxon>
        <taxon>Tracheophyta</taxon>
        <taxon>Spermatophyta</taxon>
        <taxon>Magnoliopsida</taxon>
        <taxon>eudicotyledons</taxon>
        <taxon>Gunneridae</taxon>
        <taxon>Pentapetalae</taxon>
        <taxon>rosids</taxon>
        <taxon>fabids</taxon>
        <taxon>Malpighiales</taxon>
        <taxon>Euphorbiaceae</taxon>
        <taxon>Crotonoideae</taxon>
        <taxon>Jatropheae</taxon>
        <taxon>Jatropha</taxon>
    </lineage>
</organism>
<dbReference type="PANTHER" id="PTHR47926">
    <property type="entry name" value="PENTATRICOPEPTIDE REPEAT-CONTAINING PROTEIN"/>
    <property type="match status" value="1"/>
</dbReference>
<dbReference type="Pfam" id="PF01535">
    <property type="entry name" value="PPR"/>
    <property type="match status" value="10"/>
</dbReference>
<dbReference type="Proteomes" id="UP000027138">
    <property type="component" value="Unassembled WGS sequence"/>
</dbReference>
<dbReference type="Pfam" id="PF13041">
    <property type="entry name" value="PPR_2"/>
    <property type="match status" value="2"/>
</dbReference>
<keyword evidence="5" id="KW-1185">Reference proteome</keyword>
<dbReference type="InterPro" id="IPR002885">
    <property type="entry name" value="PPR_rpt"/>
</dbReference>
<evidence type="ECO:0000313" key="5">
    <source>
        <dbReference type="Proteomes" id="UP000027138"/>
    </source>
</evidence>
<dbReference type="GO" id="GO:0003723">
    <property type="term" value="F:RNA binding"/>
    <property type="evidence" value="ECO:0007669"/>
    <property type="project" value="InterPro"/>
</dbReference>
<comment type="similarity">
    <text evidence="2">Belongs to the PPR family. PCMP-E subfamily.</text>
</comment>
<accession>A0A067L3P3</accession>
<dbReference type="PROSITE" id="PS51375">
    <property type="entry name" value="PPR"/>
    <property type="match status" value="6"/>
</dbReference>
<dbReference type="InterPro" id="IPR046848">
    <property type="entry name" value="E_motif"/>
</dbReference>
<dbReference type="Pfam" id="PF20431">
    <property type="entry name" value="E_motif"/>
    <property type="match status" value="1"/>
</dbReference>
<evidence type="ECO:0000313" key="4">
    <source>
        <dbReference type="EMBL" id="KDP43086.1"/>
    </source>
</evidence>
<dbReference type="NCBIfam" id="TIGR00756">
    <property type="entry name" value="PPR"/>
    <property type="match status" value="8"/>
</dbReference>
<dbReference type="InterPro" id="IPR011990">
    <property type="entry name" value="TPR-like_helical_dom_sf"/>
</dbReference>
<dbReference type="Gene3D" id="1.25.40.10">
    <property type="entry name" value="Tetratricopeptide repeat domain"/>
    <property type="match status" value="6"/>
</dbReference>
<dbReference type="FunFam" id="1.25.40.10:FF:000344">
    <property type="entry name" value="Pentatricopeptide repeat-containing protein"/>
    <property type="match status" value="1"/>
</dbReference>
<evidence type="ECO:0000256" key="1">
    <source>
        <dbReference type="ARBA" id="ARBA00022737"/>
    </source>
</evidence>
<name>A0A067L3P3_JATCU</name>
<evidence type="ECO:0000256" key="2">
    <source>
        <dbReference type="ARBA" id="ARBA00061659"/>
    </source>
</evidence>
<dbReference type="InterPro" id="IPR046960">
    <property type="entry name" value="PPR_At4g14850-like_plant"/>
</dbReference>
<feature type="repeat" description="PPR" evidence="3">
    <location>
        <begin position="71"/>
        <end position="101"/>
    </location>
</feature>
<feature type="repeat" description="PPR" evidence="3">
    <location>
        <begin position="501"/>
        <end position="535"/>
    </location>
</feature>
<proteinExistence type="inferred from homology"/>